<feature type="region of interest" description="Disordered" evidence="2">
    <location>
        <begin position="405"/>
        <end position="436"/>
    </location>
</feature>
<evidence type="ECO:0000256" key="1">
    <source>
        <dbReference type="ARBA" id="ARBA00023157"/>
    </source>
</evidence>
<feature type="region of interest" description="Disordered" evidence="2">
    <location>
        <begin position="452"/>
        <end position="524"/>
    </location>
</feature>
<dbReference type="FunFam" id="2.40.10.10:FF:000106">
    <property type="entry name" value="Probable threonine protease PRSS50"/>
    <property type="match status" value="1"/>
</dbReference>
<sequence length="873" mass="96609">MEMPRLPCPHFPSKETVRAKHRLAMACGPGNLPGYIRPALFSARLENLPFVEGAWFQTCGQTNISCRVEKGRLVEVGKWPWQVSILFLGVYICSGSLIHQQWVLTAAHCLQRSKDPTKYSVKVGVQQRPDATTQLLVSRIVIHENYSNVMSQDIALMKLKDAVNWSPLVQPVCLPSVHFKLIIGSMCWTIGWGRLKDEVAQKSPYSLQEVAVRIIHNNFCNQRYQFLLSKDQKQFIGDDMLCASSELGSDTCQENSGSSLVCKLNNTWIQMGIVSWSYRCGGRHRYPGIYTSTPHFTHWINKQVVGLRFTSTIRDGATILSFPFLTGCILLVSLGSLWLLSAQPDQVLPPWQEWVMTEECVRCKEGRRGSEEGGGENWEPGQGSLGCVAAPGWCLPSRLGAPSEEEPVERRCHPGCSPGGGRRRAGRNPRTSARCSCSCCFSCCPRNWRVRGPRSPPARQPPAAPPPLTRSLPAGCSRAEEPPGAPFSSALSDPGTPSTSSTPNPTNGSQLPPQSTTASSTQPQVLPPSEYCALPLVSLLVLWGKAPRPHATSWLWGRCPPLLQVLSQPDPDLGSQPGPQWPASTAWVGELFCGFSYEQDPTIRDPEAMTRRWPWMVSVRANGIHVCSGTLIASRWVLAVAHCLTQHDNYTVMVGSPWIDQITPSSSNILVLQVIVHRRFRSKRYWSWIGQANNIGLLKLQKKLKYNKYVRPVCLPGLDYALEESSLCTVTGWGSPQVNGSGPQFQTIQEKEVVILNSKECDAFYHSFSRIPSLVQIINSQMICVKDGSRENFCYETTGEPLVCSLEGTWYLVGMTSWGPGCNKSEAPPIFLKVSAYQAWIWDSLMGKSLALPTPSRALLLVLPLPLSLLATL</sequence>
<feature type="compositionally biased region" description="Polar residues" evidence="2">
    <location>
        <begin position="510"/>
        <end position="524"/>
    </location>
</feature>
<dbReference type="PANTHER" id="PTHR24253:SF35">
    <property type="entry name" value="THREONINE PROTEASE PRSS50-RELATED"/>
    <property type="match status" value="1"/>
</dbReference>
<gene>
    <name evidence="4" type="ORF">MONAX_5E027152</name>
</gene>
<dbReference type="FunFam" id="2.40.10.10:FF:000039">
    <property type="entry name" value="Brain-specific serine protease 4"/>
    <property type="match status" value="1"/>
</dbReference>
<dbReference type="EMBL" id="CABDUW010000267">
    <property type="protein sequence ID" value="VTJ64436.1"/>
    <property type="molecule type" value="Genomic_DNA"/>
</dbReference>
<dbReference type="InterPro" id="IPR009003">
    <property type="entry name" value="Peptidase_S1_PA"/>
</dbReference>
<dbReference type="SUPFAM" id="SSF50494">
    <property type="entry name" value="Trypsin-like serine proteases"/>
    <property type="match status" value="2"/>
</dbReference>
<dbReference type="PANTHER" id="PTHR24253">
    <property type="entry name" value="TRANSMEMBRANE PROTEASE SERINE"/>
    <property type="match status" value="1"/>
</dbReference>
<dbReference type="InterPro" id="IPR018114">
    <property type="entry name" value="TRYPSIN_HIS"/>
</dbReference>
<protein>
    <recommendedName>
        <fullName evidence="3">Peptidase S1 domain-containing protein</fullName>
    </recommendedName>
</protein>
<dbReference type="InterPro" id="IPR001254">
    <property type="entry name" value="Trypsin_dom"/>
</dbReference>
<feature type="compositionally biased region" description="Low complexity" evidence="2">
    <location>
        <begin position="494"/>
        <end position="509"/>
    </location>
</feature>
<feature type="domain" description="Peptidase S1" evidence="3">
    <location>
        <begin position="591"/>
        <end position="846"/>
    </location>
</feature>
<dbReference type="Pfam" id="PF00089">
    <property type="entry name" value="Trypsin"/>
    <property type="match status" value="2"/>
</dbReference>
<evidence type="ECO:0000313" key="4">
    <source>
        <dbReference type="EMBL" id="VTJ64436.1"/>
    </source>
</evidence>
<dbReference type="PROSITE" id="PS00134">
    <property type="entry name" value="TRYPSIN_HIS"/>
    <property type="match status" value="1"/>
</dbReference>
<dbReference type="GO" id="GO:0005783">
    <property type="term" value="C:endoplasmic reticulum"/>
    <property type="evidence" value="ECO:0007669"/>
    <property type="project" value="TreeGrafter"/>
</dbReference>
<dbReference type="SMART" id="SM00020">
    <property type="entry name" value="Tryp_SPc"/>
    <property type="match status" value="2"/>
</dbReference>
<dbReference type="AlphaFoldDB" id="A0A5E4B5P1"/>
<comment type="caution">
    <text evidence="4">The sequence shown here is derived from an EMBL/GenBank/DDBJ whole genome shotgun (WGS) entry which is preliminary data.</text>
</comment>
<organism evidence="4 5">
    <name type="scientific">Marmota monax</name>
    <name type="common">Woodchuck</name>
    <dbReference type="NCBI Taxonomy" id="9995"/>
    <lineage>
        <taxon>Eukaryota</taxon>
        <taxon>Metazoa</taxon>
        <taxon>Chordata</taxon>
        <taxon>Craniata</taxon>
        <taxon>Vertebrata</taxon>
        <taxon>Euteleostomi</taxon>
        <taxon>Mammalia</taxon>
        <taxon>Eutheria</taxon>
        <taxon>Euarchontoglires</taxon>
        <taxon>Glires</taxon>
        <taxon>Rodentia</taxon>
        <taxon>Sciuromorpha</taxon>
        <taxon>Sciuridae</taxon>
        <taxon>Xerinae</taxon>
        <taxon>Marmotini</taxon>
        <taxon>Marmota</taxon>
    </lineage>
</organism>
<evidence type="ECO:0000256" key="2">
    <source>
        <dbReference type="SAM" id="MobiDB-lite"/>
    </source>
</evidence>
<feature type="domain" description="Peptidase S1" evidence="3">
    <location>
        <begin position="68"/>
        <end position="305"/>
    </location>
</feature>
<dbReference type="CDD" id="cd00190">
    <property type="entry name" value="Tryp_SPc"/>
    <property type="match status" value="2"/>
</dbReference>
<dbReference type="PRINTS" id="PR00722">
    <property type="entry name" value="CHYMOTRYPSIN"/>
</dbReference>
<reference evidence="4" key="1">
    <citation type="submission" date="2019-04" db="EMBL/GenBank/DDBJ databases">
        <authorList>
            <person name="Alioto T."/>
            <person name="Alioto T."/>
        </authorList>
    </citation>
    <scope>NUCLEOTIDE SEQUENCE [LARGE SCALE GENOMIC DNA]</scope>
</reference>
<keyword evidence="5" id="KW-1185">Reference proteome</keyword>
<evidence type="ECO:0000313" key="5">
    <source>
        <dbReference type="Proteomes" id="UP000335636"/>
    </source>
</evidence>
<dbReference type="PROSITE" id="PS50240">
    <property type="entry name" value="TRYPSIN_DOM"/>
    <property type="match status" value="2"/>
</dbReference>
<proteinExistence type="predicted"/>
<dbReference type="GO" id="GO:0006508">
    <property type="term" value="P:proteolysis"/>
    <property type="evidence" value="ECO:0007669"/>
    <property type="project" value="InterPro"/>
</dbReference>
<name>A0A5E4B5P1_MARMO</name>
<accession>A0A5E4B5P1</accession>
<dbReference type="InterPro" id="IPR001314">
    <property type="entry name" value="Peptidase_S1A"/>
</dbReference>
<dbReference type="GO" id="GO:0004298">
    <property type="term" value="F:threonine-type endopeptidase activity"/>
    <property type="evidence" value="ECO:0007669"/>
    <property type="project" value="TreeGrafter"/>
</dbReference>
<dbReference type="Proteomes" id="UP000335636">
    <property type="component" value="Unassembled WGS sequence"/>
</dbReference>
<dbReference type="InterPro" id="IPR043504">
    <property type="entry name" value="Peptidase_S1_PA_chymotrypsin"/>
</dbReference>
<keyword evidence="1" id="KW-1015">Disulfide bond</keyword>
<feature type="compositionally biased region" description="Pro residues" evidence="2">
    <location>
        <begin position="454"/>
        <end position="468"/>
    </location>
</feature>
<evidence type="ECO:0000259" key="3">
    <source>
        <dbReference type="PROSITE" id="PS50240"/>
    </source>
</evidence>
<dbReference type="GO" id="GO:0004252">
    <property type="term" value="F:serine-type endopeptidase activity"/>
    <property type="evidence" value="ECO:0007669"/>
    <property type="project" value="InterPro"/>
</dbReference>
<dbReference type="Gene3D" id="2.40.10.10">
    <property type="entry name" value="Trypsin-like serine proteases"/>
    <property type="match status" value="3"/>
</dbReference>